<keyword evidence="9" id="KW-1185">Reference proteome</keyword>
<feature type="transmembrane region" description="Helical" evidence="6">
    <location>
        <begin position="250"/>
        <end position="279"/>
    </location>
</feature>
<feature type="transmembrane region" description="Helical" evidence="6">
    <location>
        <begin position="61"/>
        <end position="84"/>
    </location>
</feature>
<keyword evidence="2 6" id="KW-0812">Transmembrane</keyword>
<evidence type="ECO:0000256" key="3">
    <source>
        <dbReference type="ARBA" id="ARBA00022989"/>
    </source>
</evidence>
<dbReference type="RefSeq" id="WP_140010944.1">
    <property type="nucleotide sequence ID" value="NZ_JBHMDG010000002.1"/>
</dbReference>
<feature type="transmembrane region" description="Helical" evidence="6">
    <location>
        <begin position="36"/>
        <end position="54"/>
    </location>
</feature>
<dbReference type="EMBL" id="JBHMDG010000002">
    <property type="protein sequence ID" value="MFB9311837.1"/>
    <property type="molecule type" value="Genomic_DNA"/>
</dbReference>
<feature type="transmembrane region" description="Helical" evidence="6">
    <location>
        <begin position="127"/>
        <end position="146"/>
    </location>
</feature>
<evidence type="ECO:0000256" key="4">
    <source>
        <dbReference type="ARBA" id="ARBA00023136"/>
    </source>
</evidence>
<keyword evidence="8" id="KW-0436">Ligase</keyword>
<dbReference type="InterPro" id="IPR007016">
    <property type="entry name" value="O-antigen_ligase-rel_domated"/>
</dbReference>
<feature type="transmembrane region" description="Helical" evidence="6">
    <location>
        <begin position="285"/>
        <end position="307"/>
    </location>
</feature>
<evidence type="ECO:0000313" key="9">
    <source>
        <dbReference type="Proteomes" id="UP001589750"/>
    </source>
</evidence>
<dbReference type="GO" id="GO:0016874">
    <property type="term" value="F:ligase activity"/>
    <property type="evidence" value="ECO:0007669"/>
    <property type="project" value="UniProtKB-KW"/>
</dbReference>
<evidence type="ECO:0000256" key="6">
    <source>
        <dbReference type="SAM" id="Phobius"/>
    </source>
</evidence>
<evidence type="ECO:0000259" key="7">
    <source>
        <dbReference type="Pfam" id="PF04932"/>
    </source>
</evidence>
<feature type="transmembrane region" description="Helical" evidence="6">
    <location>
        <begin position="382"/>
        <end position="405"/>
    </location>
</feature>
<dbReference type="Pfam" id="PF04932">
    <property type="entry name" value="Wzy_C"/>
    <property type="match status" value="1"/>
</dbReference>
<feature type="transmembrane region" description="Helical" evidence="6">
    <location>
        <begin position="152"/>
        <end position="170"/>
    </location>
</feature>
<evidence type="ECO:0000313" key="8">
    <source>
        <dbReference type="EMBL" id="MFB9311837.1"/>
    </source>
</evidence>
<feature type="transmembrane region" description="Helical" evidence="6">
    <location>
        <begin position="182"/>
        <end position="200"/>
    </location>
</feature>
<dbReference type="Proteomes" id="UP001589750">
    <property type="component" value="Unassembled WGS sequence"/>
</dbReference>
<feature type="transmembrane region" description="Helical" evidence="6">
    <location>
        <begin position="411"/>
        <end position="430"/>
    </location>
</feature>
<protein>
    <submittedName>
        <fullName evidence="8">O-antigen ligase family protein</fullName>
    </submittedName>
</protein>
<name>A0ABV5K620_9ACTN</name>
<dbReference type="PANTHER" id="PTHR37422">
    <property type="entry name" value="TEICHURONIC ACID BIOSYNTHESIS PROTEIN TUAE"/>
    <property type="match status" value="1"/>
</dbReference>
<evidence type="ECO:0000256" key="1">
    <source>
        <dbReference type="ARBA" id="ARBA00004141"/>
    </source>
</evidence>
<accession>A0ABV5K620</accession>
<proteinExistence type="predicted"/>
<dbReference type="InterPro" id="IPR051533">
    <property type="entry name" value="WaaL-like"/>
</dbReference>
<evidence type="ECO:0000256" key="2">
    <source>
        <dbReference type="ARBA" id="ARBA00022692"/>
    </source>
</evidence>
<comment type="caution">
    <text evidence="8">The sequence shown here is derived from an EMBL/GenBank/DDBJ whole genome shotgun (WGS) entry which is preliminary data.</text>
</comment>
<feature type="region of interest" description="Disordered" evidence="5">
    <location>
        <begin position="1"/>
        <end position="27"/>
    </location>
</feature>
<feature type="domain" description="O-antigen ligase-related" evidence="7">
    <location>
        <begin position="247"/>
        <end position="391"/>
    </location>
</feature>
<keyword evidence="3 6" id="KW-1133">Transmembrane helix</keyword>
<dbReference type="PANTHER" id="PTHR37422:SF13">
    <property type="entry name" value="LIPOPOLYSACCHARIDE BIOSYNTHESIS PROTEIN PA4999-RELATED"/>
    <property type="match status" value="1"/>
</dbReference>
<feature type="compositionally biased region" description="Polar residues" evidence="5">
    <location>
        <begin position="1"/>
        <end position="13"/>
    </location>
</feature>
<feature type="transmembrane region" description="Helical" evidence="6">
    <location>
        <begin position="96"/>
        <end position="115"/>
    </location>
</feature>
<organism evidence="8 9">
    <name type="scientific">Nocardioides plantarum</name>
    <dbReference type="NCBI Taxonomy" id="29299"/>
    <lineage>
        <taxon>Bacteria</taxon>
        <taxon>Bacillati</taxon>
        <taxon>Actinomycetota</taxon>
        <taxon>Actinomycetes</taxon>
        <taxon>Propionibacteriales</taxon>
        <taxon>Nocardioidaceae</taxon>
        <taxon>Nocardioides</taxon>
    </lineage>
</organism>
<evidence type="ECO:0000256" key="5">
    <source>
        <dbReference type="SAM" id="MobiDB-lite"/>
    </source>
</evidence>
<feature type="transmembrane region" description="Helical" evidence="6">
    <location>
        <begin position="220"/>
        <end position="238"/>
    </location>
</feature>
<keyword evidence="4 6" id="KW-0472">Membrane</keyword>
<comment type="subcellular location">
    <subcellularLocation>
        <location evidence="1">Membrane</location>
        <topology evidence="1">Multi-pass membrane protein</topology>
    </subcellularLocation>
</comment>
<reference evidence="8 9" key="1">
    <citation type="submission" date="2024-09" db="EMBL/GenBank/DDBJ databases">
        <authorList>
            <person name="Sun Q."/>
            <person name="Mori K."/>
        </authorList>
    </citation>
    <scope>NUCLEOTIDE SEQUENCE [LARGE SCALE GENOMIC DNA]</scope>
    <source>
        <strain evidence="8 9">JCM 9626</strain>
    </source>
</reference>
<gene>
    <name evidence="8" type="ORF">ACFFRI_02175</name>
</gene>
<sequence length="460" mass="48013">MSSAGTSTTTSVLHGSEAPRRLEHAPLPPTLPRARGSALLALATAGAAGLGFGYDARLAALAFAALVVAAVMLLRLEWAALLVVTTAVFEDYLSVVTPWATKGVAVVLIGSWVVRRGWRPLHRGERSPVLVVAGGFTLVLLASAVLHNNGAAGADVVLRYAGFLAVLAVLVDTMRAGLPPQVVARAYVASCALASCFAVAEFWTGDDRRAGGPIGDPNDFAFFLLAAIPLALVLRGSARRRWVYDVAAGLLVVTTALTLSRGALVGAVAMVVVGAVLRLIPLRTIAVGLVAAGTLAAVVAGTVPDLVSTSLERKSVVAEQNVDERLDLWQAATSMTRENPVLGMGPGSFSLYHQDYMDRLPRDISHDLDVAHNTYLEVSSELGFVGLATWFVLLATGALSAWVGAKRRGDALAGAVLLALVGLAVASAFVTEQYVLPIWLVLALAATLQRPPPSTATVLR</sequence>